<keyword evidence="8" id="KW-1185">Reference proteome</keyword>
<dbReference type="PANTHER" id="PTHR30250">
    <property type="entry name" value="PST FAMILY PREDICTED COLANIC ACID TRANSPORTER"/>
    <property type="match status" value="1"/>
</dbReference>
<dbReference type="RefSeq" id="WP_161391472.1">
    <property type="nucleotide sequence ID" value="NZ_JBHSCP010000001.1"/>
</dbReference>
<dbReference type="InterPro" id="IPR050833">
    <property type="entry name" value="Poly_Biosynth_Transport"/>
</dbReference>
<sequence length="478" mass="51768">MMSSALLTRFPQISKLQKLGNLGFGGFSRIFSLGSQFVVLLLLGKLLEKSDFGDFMIVFALMRVLSLGLGSGLATLLVYHISRNASEEQEDRLHRSVGLLGLVLAGITALVLTLAAPWIAEAFDKPGLAFWIGWMAPFFLFSTMLTVSCGALDGRGRITRSIVFSEFLPNLIRLMLLPALLLLGYGNLAVVAVMLVSVVMPWLFMLPMFKRNLRAGFARLTGWDLSYSGKLTLHSFAAMQMQGIDMLVVGWLFSSTAAADYAIASRVAALVPFLQQIIVKGFMSKAGKAIHENAHDTLQTEIDKSRYTAALLVTATAVAAMIAYPILMLVMGDFGGSMPLFTLLAAGAIFRSYFPGADALIRVAGHANFSLGIMLTSAAMLLVMPFILSEWIGTYAVALSMLVSGMVLNPVMARFIHRNLHVTLIDRSSLIPMMIGLTGLAIAFAGGQMITSWVAGTLVLTASALPVFLVWRKREHAT</sequence>
<feature type="transmembrane region" description="Helical" evidence="6">
    <location>
        <begin position="55"/>
        <end position="79"/>
    </location>
</feature>
<evidence type="ECO:0000256" key="1">
    <source>
        <dbReference type="ARBA" id="ARBA00004651"/>
    </source>
</evidence>
<feature type="transmembrane region" description="Helical" evidence="6">
    <location>
        <begin position="309"/>
        <end position="330"/>
    </location>
</feature>
<dbReference type="Proteomes" id="UP000469430">
    <property type="component" value="Unassembled WGS sequence"/>
</dbReference>
<protein>
    <submittedName>
        <fullName evidence="7">Oligosaccharide flippase family protein</fullName>
    </submittedName>
</protein>
<gene>
    <name evidence="7" type="ORF">GRI97_12350</name>
</gene>
<feature type="transmembrane region" description="Helical" evidence="6">
    <location>
        <begin position="99"/>
        <end position="119"/>
    </location>
</feature>
<evidence type="ECO:0000313" key="7">
    <source>
        <dbReference type="EMBL" id="MXO99780.1"/>
    </source>
</evidence>
<feature type="transmembrane region" description="Helical" evidence="6">
    <location>
        <begin position="131"/>
        <end position="152"/>
    </location>
</feature>
<evidence type="ECO:0000256" key="3">
    <source>
        <dbReference type="ARBA" id="ARBA00022692"/>
    </source>
</evidence>
<evidence type="ECO:0000256" key="6">
    <source>
        <dbReference type="SAM" id="Phobius"/>
    </source>
</evidence>
<proteinExistence type="predicted"/>
<dbReference type="EMBL" id="WTYJ01000002">
    <property type="protein sequence ID" value="MXO99780.1"/>
    <property type="molecule type" value="Genomic_DNA"/>
</dbReference>
<evidence type="ECO:0000313" key="8">
    <source>
        <dbReference type="Proteomes" id="UP000469430"/>
    </source>
</evidence>
<feature type="transmembrane region" description="Helical" evidence="6">
    <location>
        <begin position="394"/>
        <end position="416"/>
    </location>
</feature>
<dbReference type="Pfam" id="PF13440">
    <property type="entry name" value="Polysacc_synt_3"/>
    <property type="match status" value="1"/>
</dbReference>
<keyword evidence="5 6" id="KW-0472">Membrane</keyword>
<reference evidence="7 8" key="1">
    <citation type="submission" date="2019-12" db="EMBL/GenBank/DDBJ databases">
        <title>Genomic-based taxomic classification of the family Erythrobacteraceae.</title>
        <authorList>
            <person name="Xu L."/>
        </authorList>
    </citation>
    <scope>NUCLEOTIDE SEQUENCE [LARGE SCALE GENOMIC DNA]</scope>
    <source>
        <strain evidence="7 8">S36</strain>
    </source>
</reference>
<feature type="transmembrane region" description="Helical" evidence="6">
    <location>
        <begin position="428"/>
        <end position="447"/>
    </location>
</feature>
<comment type="subcellular location">
    <subcellularLocation>
        <location evidence="1">Cell membrane</location>
        <topology evidence="1">Multi-pass membrane protein</topology>
    </subcellularLocation>
</comment>
<comment type="caution">
    <text evidence="7">The sequence shown here is derived from an EMBL/GenBank/DDBJ whole genome shotgun (WGS) entry which is preliminary data.</text>
</comment>
<accession>A0A6I4TX18</accession>
<feature type="transmembrane region" description="Helical" evidence="6">
    <location>
        <begin position="336"/>
        <end position="354"/>
    </location>
</feature>
<dbReference type="PANTHER" id="PTHR30250:SF11">
    <property type="entry name" value="O-ANTIGEN TRANSPORTER-RELATED"/>
    <property type="match status" value="1"/>
</dbReference>
<feature type="transmembrane region" description="Helical" evidence="6">
    <location>
        <begin position="21"/>
        <end position="43"/>
    </location>
</feature>
<keyword evidence="2" id="KW-1003">Cell membrane</keyword>
<dbReference type="OrthoDB" id="7605340at2"/>
<evidence type="ECO:0000256" key="5">
    <source>
        <dbReference type="ARBA" id="ARBA00023136"/>
    </source>
</evidence>
<feature type="transmembrane region" description="Helical" evidence="6">
    <location>
        <begin position="366"/>
        <end position="388"/>
    </location>
</feature>
<feature type="transmembrane region" description="Helical" evidence="6">
    <location>
        <begin position="189"/>
        <end position="209"/>
    </location>
</feature>
<organism evidence="7 8">
    <name type="scientific">Croceibacterium xixiisoli</name>
    <dbReference type="NCBI Taxonomy" id="1476466"/>
    <lineage>
        <taxon>Bacteria</taxon>
        <taxon>Pseudomonadati</taxon>
        <taxon>Pseudomonadota</taxon>
        <taxon>Alphaproteobacteria</taxon>
        <taxon>Sphingomonadales</taxon>
        <taxon>Erythrobacteraceae</taxon>
        <taxon>Croceibacterium</taxon>
    </lineage>
</organism>
<evidence type="ECO:0000256" key="2">
    <source>
        <dbReference type="ARBA" id="ARBA00022475"/>
    </source>
</evidence>
<keyword evidence="4 6" id="KW-1133">Transmembrane helix</keyword>
<dbReference type="GO" id="GO:0005886">
    <property type="term" value="C:plasma membrane"/>
    <property type="evidence" value="ECO:0007669"/>
    <property type="project" value="UniProtKB-SubCell"/>
</dbReference>
<name>A0A6I4TX18_9SPHN</name>
<keyword evidence="3 6" id="KW-0812">Transmembrane</keyword>
<evidence type="ECO:0000256" key="4">
    <source>
        <dbReference type="ARBA" id="ARBA00022989"/>
    </source>
</evidence>
<feature type="transmembrane region" description="Helical" evidence="6">
    <location>
        <begin position="453"/>
        <end position="471"/>
    </location>
</feature>
<dbReference type="AlphaFoldDB" id="A0A6I4TX18"/>